<sequence>MQYLLNQASSWNSGGKKSSRKDRIKQVLGEFKALSITDSELVLATQKLQGMELSDLLEIFPELQTDSFAELRLMQMHKSLHQGGAAFDSALTIGLKYKNVFLSKSAVELLGTGQFLPIFKDIASFWYAELPRNDQSQLIIRRYGEAYFGY</sequence>
<accession>D4ZD11</accession>
<evidence type="ECO:0000313" key="2">
    <source>
        <dbReference type="Proteomes" id="UP000002350"/>
    </source>
</evidence>
<proteinExistence type="predicted"/>
<dbReference type="AlphaFoldDB" id="D4ZD11"/>
<dbReference type="KEGG" id="svo:SVI_3935"/>
<reference evidence="2" key="1">
    <citation type="journal article" date="2010" name="Mol. Biosyst.">
        <title>Complete genome sequence and comparative analysis of Shewanella violacea, a psychrophilic and piezophilic bacterium from deep sea floor sediments.</title>
        <authorList>
            <person name="Aono E."/>
            <person name="Baba T."/>
            <person name="Ara T."/>
            <person name="Nishi T."/>
            <person name="Nakamichi T."/>
            <person name="Inamoto E."/>
            <person name="Toyonaga H."/>
            <person name="Hasegawa M."/>
            <person name="Takai Y."/>
            <person name="Okumura Y."/>
            <person name="Baba M."/>
            <person name="Tomita M."/>
            <person name="Kato C."/>
            <person name="Oshima T."/>
            <person name="Nakasone K."/>
            <person name="Mori H."/>
        </authorList>
    </citation>
    <scope>NUCLEOTIDE SEQUENCE [LARGE SCALE GENOMIC DNA]</scope>
    <source>
        <strain evidence="2">JCM 10179 / CIP 106290 / LMG 19151 / DSS12</strain>
    </source>
</reference>
<dbReference type="EMBL" id="AP011177">
    <property type="protein sequence ID" value="BAJ03906.1"/>
    <property type="molecule type" value="Genomic_DNA"/>
</dbReference>
<dbReference type="RefSeq" id="WP_013053197.1">
    <property type="nucleotide sequence ID" value="NC_014012.1"/>
</dbReference>
<dbReference type="STRING" id="637905.SVI_3935"/>
<dbReference type="HOGENOM" id="CLU_1739279_0_0_6"/>
<protein>
    <submittedName>
        <fullName evidence="1">Uncharacterized protein</fullName>
    </submittedName>
</protein>
<evidence type="ECO:0000313" key="1">
    <source>
        <dbReference type="EMBL" id="BAJ03906.1"/>
    </source>
</evidence>
<gene>
    <name evidence="1" type="ordered locus">SVI_3935</name>
</gene>
<keyword evidence="2" id="KW-1185">Reference proteome</keyword>
<dbReference type="Proteomes" id="UP000002350">
    <property type="component" value="Chromosome"/>
</dbReference>
<organism evidence="1 2">
    <name type="scientific">Shewanella violacea (strain JCM 10179 / CIP 106290 / LMG 19151 / DSS12)</name>
    <dbReference type="NCBI Taxonomy" id="637905"/>
    <lineage>
        <taxon>Bacteria</taxon>
        <taxon>Pseudomonadati</taxon>
        <taxon>Pseudomonadota</taxon>
        <taxon>Gammaproteobacteria</taxon>
        <taxon>Alteromonadales</taxon>
        <taxon>Shewanellaceae</taxon>
        <taxon>Shewanella</taxon>
    </lineage>
</organism>
<name>D4ZD11_SHEVD</name>